<dbReference type="InterPro" id="IPR003142">
    <property type="entry name" value="BPL_C"/>
</dbReference>
<evidence type="ECO:0000313" key="8">
    <source>
        <dbReference type="EMBL" id="ASM76356.1"/>
    </source>
</evidence>
<evidence type="ECO:0000259" key="7">
    <source>
        <dbReference type="PROSITE" id="PS51733"/>
    </source>
</evidence>
<evidence type="ECO:0000313" key="9">
    <source>
        <dbReference type="Proteomes" id="UP000199729"/>
    </source>
</evidence>
<dbReference type="Proteomes" id="UP000199729">
    <property type="component" value="Chromosome"/>
</dbReference>
<dbReference type="InterPro" id="IPR008988">
    <property type="entry name" value="Transcriptional_repressor_C"/>
</dbReference>
<gene>
    <name evidence="8" type="ORF">VITFI_CDS0577</name>
</gene>
<name>A0A221KBG6_VITFI</name>
<dbReference type="SUPFAM" id="SSF55681">
    <property type="entry name" value="Class II aaRS and biotin synthetases"/>
    <property type="match status" value="1"/>
</dbReference>
<keyword evidence="4" id="KW-0092">Biotin</keyword>
<dbReference type="SUPFAM" id="SSF50037">
    <property type="entry name" value="C-terminal domain of transcriptional repressors"/>
    <property type="match status" value="1"/>
</dbReference>
<comment type="catalytic activity">
    <reaction evidence="6">
        <text>biotin + L-lysyl-[protein] + ATP = N(6)-biotinyl-L-lysyl-[protein] + AMP + diphosphate + H(+)</text>
        <dbReference type="Rhea" id="RHEA:11756"/>
        <dbReference type="Rhea" id="RHEA-COMP:9752"/>
        <dbReference type="Rhea" id="RHEA-COMP:10505"/>
        <dbReference type="ChEBI" id="CHEBI:15378"/>
        <dbReference type="ChEBI" id="CHEBI:29969"/>
        <dbReference type="ChEBI" id="CHEBI:30616"/>
        <dbReference type="ChEBI" id="CHEBI:33019"/>
        <dbReference type="ChEBI" id="CHEBI:57586"/>
        <dbReference type="ChEBI" id="CHEBI:83144"/>
        <dbReference type="ChEBI" id="CHEBI:456215"/>
        <dbReference type="EC" id="6.3.4.15"/>
    </reaction>
</comment>
<keyword evidence="9" id="KW-1185">Reference proteome</keyword>
<dbReference type="GO" id="GO:0004077">
    <property type="term" value="F:biotin--[biotin carboxyl-carrier protein] ligase activity"/>
    <property type="evidence" value="ECO:0007669"/>
    <property type="project" value="UniProtKB-EC"/>
</dbReference>
<evidence type="ECO:0000256" key="4">
    <source>
        <dbReference type="ARBA" id="ARBA00023267"/>
    </source>
</evidence>
<protein>
    <recommendedName>
        <fullName evidence="5">biotin--[biotin carboxyl-carrier protein] ligase</fullName>
        <ecNumber evidence="5">6.3.4.15</ecNumber>
    </recommendedName>
</protein>
<dbReference type="CDD" id="cd16442">
    <property type="entry name" value="BPL"/>
    <property type="match status" value="1"/>
</dbReference>
<evidence type="ECO:0000256" key="1">
    <source>
        <dbReference type="ARBA" id="ARBA00022598"/>
    </source>
</evidence>
<accession>A0A221KBG6</accession>
<evidence type="ECO:0000256" key="5">
    <source>
        <dbReference type="ARBA" id="ARBA00024227"/>
    </source>
</evidence>
<dbReference type="GO" id="GO:0005524">
    <property type="term" value="F:ATP binding"/>
    <property type="evidence" value="ECO:0007669"/>
    <property type="project" value="UniProtKB-KW"/>
</dbReference>
<organism evidence="8 9">
    <name type="scientific">Vitreoscilla filiformis</name>
    <dbReference type="NCBI Taxonomy" id="63"/>
    <lineage>
        <taxon>Bacteria</taxon>
        <taxon>Pseudomonadati</taxon>
        <taxon>Pseudomonadota</taxon>
        <taxon>Betaproteobacteria</taxon>
        <taxon>Neisseriales</taxon>
        <taxon>Neisseriaceae</taxon>
        <taxon>Vitreoscilla</taxon>
    </lineage>
</organism>
<reference evidence="8 9" key="1">
    <citation type="submission" date="2017-07" db="EMBL/GenBank/DDBJ databases">
        <title>Complete Genome Sequence of the cosmetic ferment Vitreoscilla filiformis (ATCC15551).</title>
        <authorList>
            <person name="Contreras S."/>
            <person name="Sagory-Zalkind P."/>
            <person name="Blanquart H."/>
            <person name="Iltis A."/>
            <person name="Morand S.C."/>
        </authorList>
    </citation>
    <scope>NUCLEOTIDE SEQUENCE [LARGE SCALE GENOMIC DNA]</scope>
    <source>
        <strain evidence="8 9">ATCC 15551</strain>
    </source>
</reference>
<dbReference type="Pfam" id="PF03099">
    <property type="entry name" value="BPL_LplA_LipB"/>
    <property type="match status" value="1"/>
</dbReference>
<dbReference type="InterPro" id="IPR004143">
    <property type="entry name" value="BPL_LPL_catalytic"/>
</dbReference>
<evidence type="ECO:0000256" key="3">
    <source>
        <dbReference type="ARBA" id="ARBA00022840"/>
    </source>
</evidence>
<dbReference type="EC" id="6.3.4.15" evidence="5"/>
<dbReference type="GO" id="GO:0005737">
    <property type="term" value="C:cytoplasm"/>
    <property type="evidence" value="ECO:0007669"/>
    <property type="project" value="TreeGrafter"/>
</dbReference>
<dbReference type="Gene3D" id="3.30.930.10">
    <property type="entry name" value="Bira Bifunctional Protein, Domain 2"/>
    <property type="match status" value="1"/>
</dbReference>
<evidence type="ECO:0000256" key="6">
    <source>
        <dbReference type="ARBA" id="ARBA00047846"/>
    </source>
</evidence>
<feature type="domain" description="BPL/LPL catalytic" evidence="7">
    <location>
        <begin position="24"/>
        <end position="200"/>
    </location>
</feature>
<dbReference type="NCBIfam" id="TIGR00121">
    <property type="entry name" value="birA_ligase"/>
    <property type="match status" value="1"/>
</dbReference>
<keyword evidence="3" id="KW-0067">ATP-binding</keyword>
<dbReference type="PANTHER" id="PTHR12835:SF5">
    <property type="entry name" value="BIOTIN--PROTEIN LIGASE"/>
    <property type="match status" value="1"/>
</dbReference>
<evidence type="ECO:0000256" key="2">
    <source>
        <dbReference type="ARBA" id="ARBA00022741"/>
    </source>
</evidence>
<dbReference type="PROSITE" id="PS51733">
    <property type="entry name" value="BPL_LPL_CATALYTIC"/>
    <property type="match status" value="1"/>
</dbReference>
<keyword evidence="1 8" id="KW-0436">Ligase</keyword>
<proteinExistence type="predicted"/>
<dbReference type="AlphaFoldDB" id="A0A221KBG6"/>
<dbReference type="PANTHER" id="PTHR12835">
    <property type="entry name" value="BIOTIN PROTEIN LIGASE"/>
    <property type="match status" value="1"/>
</dbReference>
<dbReference type="Gene3D" id="2.30.30.100">
    <property type="match status" value="1"/>
</dbReference>
<dbReference type="InterPro" id="IPR004408">
    <property type="entry name" value="Biotin_CoA_COase_ligase"/>
</dbReference>
<dbReference type="EMBL" id="CP022423">
    <property type="protein sequence ID" value="ASM76356.1"/>
    <property type="molecule type" value="Genomic_DNA"/>
</dbReference>
<dbReference type="Pfam" id="PF02237">
    <property type="entry name" value="BPL_C"/>
    <property type="match status" value="1"/>
</dbReference>
<dbReference type="KEGG" id="vff:VITFI_CDS0577"/>
<sequence>MQALWEVLRPNLPDLSIEVVDQVDSTNQTLVQRLHGAVRNAQGRDLRAQDLSPSLLVAQRQIAGRGRLGRNWMSRHGASLTFSLQLALERSDWSGLSLAVGLAVARAFDPTAQRLGLKWPNDLWIKDGPDGQGRKLGGILIEGLGVSGRRMAIIGVGLNILPLRMAEPVASLSELWPDLTAPQALHRVMPELVRTIHMFEAQGFAAMVDDFARYDLLRGHPVVTTDAQCPQGIAEGVAADGALCVRQGDQHMRIVSGEVSVRPAAAVAGSTSFHAD</sequence>
<dbReference type="InterPro" id="IPR045864">
    <property type="entry name" value="aa-tRNA-synth_II/BPL/LPL"/>
</dbReference>
<keyword evidence="2" id="KW-0547">Nucleotide-binding</keyword>